<reference evidence="2" key="1">
    <citation type="submission" date="2020-10" db="EMBL/GenBank/DDBJ databases">
        <authorList>
            <person name="Kikuchi T."/>
        </authorList>
    </citation>
    <scope>NUCLEOTIDE SEQUENCE</scope>
    <source>
        <strain evidence="2">NKZ352</strain>
    </source>
</reference>
<keyword evidence="3" id="KW-1185">Reference proteome</keyword>
<comment type="caution">
    <text evidence="2">The sequence shown here is derived from an EMBL/GenBank/DDBJ whole genome shotgun (WGS) entry which is preliminary data.</text>
</comment>
<evidence type="ECO:0000256" key="1">
    <source>
        <dbReference type="SAM" id="MobiDB-lite"/>
    </source>
</evidence>
<name>A0A8S1HBM8_9PELO</name>
<protein>
    <submittedName>
        <fullName evidence="2">Uncharacterized protein</fullName>
    </submittedName>
</protein>
<evidence type="ECO:0000313" key="3">
    <source>
        <dbReference type="Proteomes" id="UP000835052"/>
    </source>
</evidence>
<dbReference type="EMBL" id="CAJGYM010000029">
    <property type="protein sequence ID" value="CAD6192707.1"/>
    <property type="molecule type" value="Genomic_DNA"/>
</dbReference>
<organism evidence="2 3">
    <name type="scientific">Caenorhabditis auriculariae</name>
    <dbReference type="NCBI Taxonomy" id="2777116"/>
    <lineage>
        <taxon>Eukaryota</taxon>
        <taxon>Metazoa</taxon>
        <taxon>Ecdysozoa</taxon>
        <taxon>Nematoda</taxon>
        <taxon>Chromadorea</taxon>
        <taxon>Rhabditida</taxon>
        <taxon>Rhabditina</taxon>
        <taxon>Rhabditomorpha</taxon>
        <taxon>Rhabditoidea</taxon>
        <taxon>Rhabditidae</taxon>
        <taxon>Peloderinae</taxon>
        <taxon>Caenorhabditis</taxon>
    </lineage>
</organism>
<proteinExistence type="predicted"/>
<accession>A0A8S1HBM8</accession>
<sequence>MVQLLRRTLRQDIGVTWPPPPTVNGLSGSGKKGGGSGEGGGGGREEGGRRGGPQTIDRSLRFGAKTTTAPSNHFLHVARHTGTYQGVN</sequence>
<dbReference type="Proteomes" id="UP000835052">
    <property type="component" value="Unassembled WGS sequence"/>
</dbReference>
<feature type="region of interest" description="Disordered" evidence="1">
    <location>
        <begin position="10"/>
        <end position="59"/>
    </location>
</feature>
<evidence type="ECO:0000313" key="2">
    <source>
        <dbReference type="EMBL" id="CAD6192707.1"/>
    </source>
</evidence>
<gene>
    <name evidence="2" type="ORF">CAUJ_LOCUS8626</name>
</gene>
<dbReference type="AlphaFoldDB" id="A0A8S1HBM8"/>
<feature type="compositionally biased region" description="Gly residues" evidence="1">
    <location>
        <begin position="27"/>
        <end position="42"/>
    </location>
</feature>